<keyword evidence="3" id="KW-1185">Reference proteome</keyword>
<reference evidence="2" key="1">
    <citation type="submission" date="2023-03" db="EMBL/GenBank/DDBJ databases">
        <title>Massive genome expansion in bonnet fungi (Mycena s.s.) driven by repeated elements and novel gene families across ecological guilds.</title>
        <authorList>
            <consortium name="Lawrence Berkeley National Laboratory"/>
            <person name="Harder C.B."/>
            <person name="Miyauchi S."/>
            <person name="Viragh M."/>
            <person name="Kuo A."/>
            <person name="Thoen E."/>
            <person name="Andreopoulos B."/>
            <person name="Lu D."/>
            <person name="Skrede I."/>
            <person name="Drula E."/>
            <person name="Henrissat B."/>
            <person name="Morin E."/>
            <person name="Kohler A."/>
            <person name="Barry K."/>
            <person name="LaButti K."/>
            <person name="Morin E."/>
            <person name="Salamov A."/>
            <person name="Lipzen A."/>
            <person name="Mereny Z."/>
            <person name="Hegedus B."/>
            <person name="Baldrian P."/>
            <person name="Stursova M."/>
            <person name="Weitz H."/>
            <person name="Taylor A."/>
            <person name="Grigoriev I.V."/>
            <person name="Nagy L.G."/>
            <person name="Martin F."/>
            <person name="Kauserud H."/>
        </authorList>
    </citation>
    <scope>NUCLEOTIDE SEQUENCE</scope>
    <source>
        <strain evidence="2">CBHHK002</strain>
    </source>
</reference>
<sequence>MLSARQPLRARCNVVLRVCTDSTPSSTKSKLPPNLVSSAGNTPPVRALPEDVAPPPLHLPSLSPYVLVDTFTDEAESRQFIPYLYLASVSSPCLSLSQKKLPRGSWTHAIRVLPASAAHPAGSTRITAPGTAGAQILDLYTLPGPPHSKAPALPLHRRHILVARDFLALALPYYSCGHPPPASDLELDVADSQLDGWDLDAPPPGQRCRTDAVRVLLLGPPRAILAVAFTYIAYAAECCVAEVMRCVVDEGEDQEACAVLGEDARMGLGKGEMRVLDRLAKKEM</sequence>
<evidence type="ECO:0000313" key="2">
    <source>
        <dbReference type="EMBL" id="KAJ7358311.1"/>
    </source>
</evidence>
<proteinExistence type="predicted"/>
<dbReference type="AlphaFoldDB" id="A0AAD7AGR5"/>
<name>A0AAD7AGR5_9AGAR</name>
<feature type="region of interest" description="Disordered" evidence="1">
    <location>
        <begin position="22"/>
        <end position="47"/>
    </location>
</feature>
<protein>
    <submittedName>
        <fullName evidence="2">Uncharacterized protein</fullName>
    </submittedName>
</protein>
<evidence type="ECO:0000256" key="1">
    <source>
        <dbReference type="SAM" id="MobiDB-lite"/>
    </source>
</evidence>
<dbReference type="Proteomes" id="UP001218218">
    <property type="component" value="Unassembled WGS sequence"/>
</dbReference>
<comment type="caution">
    <text evidence="2">The sequence shown here is derived from an EMBL/GenBank/DDBJ whole genome shotgun (WGS) entry which is preliminary data.</text>
</comment>
<accession>A0AAD7AGR5</accession>
<evidence type="ECO:0000313" key="3">
    <source>
        <dbReference type="Proteomes" id="UP001218218"/>
    </source>
</evidence>
<feature type="compositionally biased region" description="Low complexity" evidence="1">
    <location>
        <begin position="22"/>
        <end position="33"/>
    </location>
</feature>
<organism evidence="2 3">
    <name type="scientific">Mycena albidolilacea</name>
    <dbReference type="NCBI Taxonomy" id="1033008"/>
    <lineage>
        <taxon>Eukaryota</taxon>
        <taxon>Fungi</taxon>
        <taxon>Dikarya</taxon>
        <taxon>Basidiomycota</taxon>
        <taxon>Agaricomycotina</taxon>
        <taxon>Agaricomycetes</taxon>
        <taxon>Agaricomycetidae</taxon>
        <taxon>Agaricales</taxon>
        <taxon>Marasmiineae</taxon>
        <taxon>Mycenaceae</taxon>
        <taxon>Mycena</taxon>
    </lineage>
</organism>
<gene>
    <name evidence="2" type="ORF">DFH08DRAFT_1043233</name>
</gene>
<dbReference type="EMBL" id="JARIHO010000007">
    <property type="protein sequence ID" value="KAJ7358311.1"/>
    <property type="molecule type" value="Genomic_DNA"/>
</dbReference>